<protein>
    <submittedName>
        <fullName evidence="7">Teichoic acid transporter</fullName>
    </submittedName>
</protein>
<name>A0ABQ2JD42_9SPHN</name>
<sequence length="453" mass="48181">MSAKRDRQENVSPLGRILQNTAWLLGGKGFGAICGLAYLAILTRTLGLKDFGHFSLIFGTAQALIALAGFQTWRVVVRYGSEHVHAEEWDKFGRLGMLCGMLDAAGAVIGCALAGVVIYGFAHILELNPNYIDLAFWFCCASLWALVSAPTGIVRALHRFDMAVYVEAIVPTGRLIAALTIWMTGPSVGRFLLAWAAIDILEAILYWAMARRLCPQAVRLANLGKWRLALKENPGVTHFFLVTYAGATIDATMKNGPLLVVGGWVGTRAAGLYRLASQISQSLSKLSTLLTRSVYAEVARVRVTSEQAEFRKLALQTSMIAGLAGLVVVGIALVAGKQLLGLIGGDAFEGGAAILVPLAIAASFDLASVAFEPVLHSTGRARLSLTARLIAVAALGIGLVLFIPLGPSGAAWAVAMAGFVSYVAMGVMAWRTLQKIKREEIVPAQEEGGSTEA</sequence>
<feature type="transmembrane region" description="Helical" evidence="6">
    <location>
        <begin position="191"/>
        <end position="209"/>
    </location>
</feature>
<comment type="caution">
    <text evidence="7">The sequence shown here is derived from an EMBL/GenBank/DDBJ whole genome shotgun (WGS) entry which is preliminary data.</text>
</comment>
<dbReference type="PANTHER" id="PTHR30250">
    <property type="entry name" value="PST FAMILY PREDICTED COLANIC ACID TRANSPORTER"/>
    <property type="match status" value="1"/>
</dbReference>
<dbReference type="RefSeq" id="WP_188818316.1">
    <property type="nucleotide sequence ID" value="NZ_BMLK01000003.1"/>
</dbReference>
<evidence type="ECO:0000256" key="1">
    <source>
        <dbReference type="ARBA" id="ARBA00004651"/>
    </source>
</evidence>
<keyword evidence="3 6" id="KW-0812">Transmembrane</keyword>
<keyword evidence="5 6" id="KW-0472">Membrane</keyword>
<keyword evidence="4 6" id="KW-1133">Transmembrane helix</keyword>
<feature type="transmembrane region" description="Helical" evidence="6">
    <location>
        <begin position="320"/>
        <end position="340"/>
    </location>
</feature>
<evidence type="ECO:0000256" key="3">
    <source>
        <dbReference type="ARBA" id="ARBA00022692"/>
    </source>
</evidence>
<dbReference type="PANTHER" id="PTHR30250:SF31">
    <property type="entry name" value="INNER MEMBRANE PROTEIN YGHQ"/>
    <property type="match status" value="1"/>
</dbReference>
<evidence type="ECO:0000313" key="7">
    <source>
        <dbReference type="EMBL" id="GGN43228.1"/>
    </source>
</evidence>
<feature type="transmembrane region" description="Helical" evidence="6">
    <location>
        <begin position="53"/>
        <end position="77"/>
    </location>
</feature>
<reference evidence="8" key="1">
    <citation type="journal article" date="2019" name="Int. J. Syst. Evol. Microbiol.">
        <title>The Global Catalogue of Microorganisms (GCM) 10K type strain sequencing project: providing services to taxonomists for standard genome sequencing and annotation.</title>
        <authorList>
            <consortium name="The Broad Institute Genomics Platform"/>
            <consortium name="The Broad Institute Genome Sequencing Center for Infectious Disease"/>
            <person name="Wu L."/>
            <person name="Ma J."/>
        </authorList>
    </citation>
    <scope>NUCLEOTIDE SEQUENCE [LARGE SCALE GENOMIC DNA]</scope>
    <source>
        <strain evidence="8">CGMCC 1.6784</strain>
    </source>
</reference>
<proteinExistence type="predicted"/>
<evidence type="ECO:0000256" key="5">
    <source>
        <dbReference type="ARBA" id="ARBA00023136"/>
    </source>
</evidence>
<feature type="transmembrane region" description="Helical" evidence="6">
    <location>
        <begin position="98"/>
        <end position="122"/>
    </location>
</feature>
<comment type="subcellular location">
    <subcellularLocation>
        <location evidence="1">Cell membrane</location>
        <topology evidence="1">Multi-pass membrane protein</topology>
    </subcellularLocation>
</comment>
<feature type="transmembrane region" description="Helical" evidence="6">
    <location>
        <begin position="134"/>
        <end position="157"/>
    </location>
</feature>
<dbReference type="InterPro" id="IPR002797">
    <property type="entry name" value="Polysacc_synth"/>
</dbReference>
<dbReference type="Pfam" id="PF01943">
    <property type="entry name" value="Polysacc_synt"/>
    <property type="match status" value="1"/>
</dbReference>
<organism evidence="7 8">
    <name type="scientific">Novosphingobium indicum</name>
    <dbReference type="NCBI Taxonomy" id="462949"/>
    <lineage>
        <taxon>Bacteria</taxon>
        <taxon>Pseudomonadati</taxon>
        <taxon>Pseudomonadota</taxon>
        <taxon>Alphaproteobacteria</taxon>
        <taxon>Sphingomonadales</taxon>
        <taxon>Sphingomonadaceae</taxon>
        <taxon>Novosphingobium</taxon>
    </lineage>
</organism>
<keyword evidence="2" id="KW-1003">Cell membrane</keyword>
<evidence type="ECO:0000256" key="4">
    <source>
        <dbReference type="ARBA" id="ARBA00022989"/>
    </source>
</evidence>
<dbReference type="Proteomes" id="UP000605099">
    <property type="component" value="Unassembled WGS sequence"/>
</dbReference>
<feature type="transmembrane region" description="Helical" evidence="6">
    <location>
        <begin position="352"/>
        <end position="371"/>
    </location>
</feature>
<evidence type="ECO:0000256" key="2">
    <source>
        <dbReference type="ARBA" id="ARBA00022475"/>
    </source>
</evidence>
<dbReference type="InterPro" id="IPR050833">
    <property type="entry name" value="Poly_Biosynth_Transport"/>
</dbReference>
<feature type="transmembrane region" description="Helical" evidence="6">
    <location>
        <begin position="409"/>
        <end position="430"/>
    </location>
</feature>
<gene>
    <name evidence="7" type="ORF">GCM10011349_07130</name>
</gene>
<keyword evidence="8" id="KW-1185">Reference proteome</keyword>
<feature type="transmembrane region" description="Helical" evidence="6">
    <location>
        <begin position="21"/>
        <end position="41"/>
    </location>
</feature>
<dbReference type="EMBL" id="BMLK01000003">
    <property type="protein sequence ID" value="GGN43228.1"/>
    <property type="molecule type" value="Genomic_DNA"/>
</dbReference>
<evidence type="ECO:0000256" key="6">
    <source>
        <dbReference type="SAM" id="Phobius"/>
    </source>
</evidence>
<feature type="transmembrane region" description="Helical" evidence="6">
    <location>
        <begin position="164"/>
        <end position="185"/>
    </location>
</feature>
<evidence type="ECO:0000313" key="8">
    <source>
        <dbReference type="Proteomes" id="UP000605099"/>
    </source>
</evidence>
<feature type="transmembrane region" description="Helical" evidence="6">
    <location>
        <begin position="383"/>
        <end position="403"/>
    </location>
</feature>
<accession>A0ABQ2JD42</accession>